<evidence type="ECO:0000313" key="1">
    <source>
        <dbReference type="EMBL" id="TGY96724.1"/>
    </source>
</evidence>
<protein>
    <submittedName>
        <fullName evidence="1">D-alanyl-D-alanine carboxypeptidase</fullName>
    </submittedName>
</protein>
<reference evidence="1" key="1">
    <citation type="submission" date="2019-04" db="EMBL/GenBank/DDBJ databases">
        <title>Microbes associate with the intestines of laboratory mice.</title>
        <authorList>
            <person name="Navarre W."/>
            <person name="Wong E."/>
            <person name="Huang K."/>
            <person name="Tropini C."/>
            <person name="Ng K."/>
            <person name="Yu B."/>
        </authorList>
    </citation>
    <scope>NUCLEOTIDE SEQUENCE</scope>
    <source>
        <strain evidence="1">NM01_1-7b</strain>
    </source>
</reference>
<sequence length="332" mass="36029">MKCINKKKFTGITGLVLSFALICGCGEPVNIENAYDITESTKIYGLTTAAGNSESSGNSEYDFFSKDLCVAGNENILSENVTDSLSQAAGLFDLNEKNMVFGKNVHERLYPASTTKILTAYVALKYGDLKATATVTEEELQLEAGSSTCGLAVGDTTTLEHLLYGLILCSGNDAANVIADMISGSSEEFAKLMNQEAKAIGATNSNFVNPHGLQNEEHYTTVYDMYLIFNTAIQNEEFEKIIGTRNHTEEFTNASGEAMTKEWITTNKFLTGEKDQPEGIQVIGGKTGTTSNAGSCLVLYSKKGEKPYISIVFKAENSDGLYEEMTQLLKEI</sequence>
<comment type="caution">
    <text evidence="1">The sequence shown here is derived from an EMBL/GenBank/DDBJ whole genome shotgun (WGS) entry which is preliminary data.</text>
</comment>
<keyword evidence="2" id="KW-1185">Reference proteome</keyword>
<dbReference type="Proteomes" id="UP000304953">
    <property type="component" value="Unassembled WGS sequence"/>
</dbReference>
<keyword evidence="1" id="KW-0121">Carboxypeptidase</keyword>
<dbReference type="EMBL" id="SRYA01000013">
    <property type="protein sequence ID" value="TGY96724.1"/>
    <property type="molecule type" value="Genomic_DNA"/>
</dbReference>
<gene>
    <name evidence="1" type="ORF">E5329_08115</name>
</gene>
<keyword evidence="1" id="KW-0378">Hydrolase</keyword>
<proteinExistence type="predicted"/>
<accession>A0AC61RY68</accession>
<name>A0AC61RY68_9FIRM</name>
<evidence type="ECO:0000313" key="2">
    <source>
        <dbReference type="Proteomes" id="UP000304953"/>
    </source>
</evidence>
<organism evidence="1 2">
    <name type="scientific">Petralouisia muris</name>
    <dbReference type="NCBI Taxonomy" id="3032872"/>
    <lineage>
        <taxon>Bacteria</taxon>
        <taxon>Bacillati</taxon>
        <taxon>Bacillota</taxon>
        <taxon>Clostridia</taxon>
        <taxon>Lachnospirales</taxon>
        <taxon>Lachnospiraceae</taxon>
        <taxon>Petralouisia</taxon>
    </lineage>
</organism>
<keyword evidence="1" id="KW-0645">Protease</keyword>